<dbReference type="EMBL" id="CAJVCH010519160">
    <property type="protein sequence ID" value="CAG7821727.1"/>
    <property type="molecule type" value="Genomic_DNA"/>
</dbReference>
<feature type="non-terminal residue" evidence="2">
    <location>
        <position position="171"/>
    </location>
</feature>
<reference evidence="2" key="1">
    <citation type="submission" date="2021-06" db="EMBL/GenBank/DDBJ databases">
        <authorList>
            <person name="Hodson N. C."/>
            <person name="Mongue J. A."/>
            <person name="Jaron S. K."/>
        </authorList>
    </citation>
    <scope>NUCLEOTIDE SEQUENCE</scope>
</reference>
<dbReference type="AlphaFoldDB" id="A0A8J2PG20"/>
<organism evidence="2 3">
    <name type="scientific">Allacma fusca</name>
    <dbReference type="NCBI Taxonomy" id="39272"/>
    <lineage>
        <taxon>Eukaryota</taxon>
        <taxon>Metazoa</taxon>
        <taxon>Ecdysozoa</taxon>
        <taxon>Arthropoda</taxon>
        <taxon>Hexapoda</taxon>
        <taxon>Collembola</taxon>
        <taxon>Symphypleona</taxon>
        <taxon>Sminthuridae</taxon>
        <taxon>Allacma</taxon>
    </lineage>
</organism>
<feature type="signal peptide" evidence="1">
    <location>
        <begin position="1"/>
        <end position="17"/>
    </location>
</feature>
<keyword evidence="3" id="KW-1185">Reference proteome</keyword>
<evidence type="ECO:0000313" key="3">
    <source>
        <dbReference type="Proteomes" id="UP000708208"/>
    </source>
</evidence>
<sequence>MLPLILFPMLVIPFSNAFPETERNSSESSATSNVTSEDDLKVLLNNVKDIYLTGWPAVLSVYGPSAFPVLVGDTGSGILLPIAVASRYGKGKILGLGTDDFLDPEESEQIISNKNKFLLNSIHWVSKNPNPTVAIFNSTYKTSNDLVTFLGNHSIPSTLISGKELPSTEKL</sequence>
<feature type="chain" id="PRO_5035310008" evidence="1">
    <location>
        <begin position="18"/>
        <end position="171"/>
    </location>
</feature>
<comment type="caution">
    <text evidence="2">The sequence shown here is derived from an EMBL/GenBank/DDBJ whole genome shotgun (WGS) entry which is preliminary data.</text>
</comment>
<evidence type="ECO:0000256" key="1">
    <source>
        <dbReference type="SAM" id="SignalP"/>
    </source>
</evidence>
<accession>A0A8J2PG20</accession>
<dbReference type="OrthoDB" id="10260387at2759"/>
<dbReference type="Proteomes" id="UP000708208">
    <property type="component" value="Unassembled WGS sequence"/>
</dbReference>
<gene>
    <name evidence="2" type="ORF">AFUS01_LOCUS32044</name>
</gene>
<name>A0A8J2PG20_9HEXA</name>
<keyword evidence="1" id="KW-0732">Signal</keyword>
<proteinExistence type="predicted"/>
<evidence type="ECO:0000313" key="2">
    <source>
        <dbReference type="EMBL" id="CAG7821727.1"/>
    </source>
</evidence>
<protein>
    <submittedName>
        <fullName evidence="2">Uncharacterized protein</fullName>
    </submittedName>
</protein>